<proteinExistence type="inferred from homology"/>
<comment type="similarity">
    <text evidence="4">Belongs to the PP2C family.</text>
</comment>
<dbReference type="SMART" id="SM00332">
    <property type="entry name" value="PP2Cc"/>
    <property type="match status" value="1"/>
</dbReference>
<keyword evidence="1" id="KW-0479">Metal-binding</keyword>
<accession>A0AA36F4V6</accession>
<evidence type="ECO:0000256" key="4">
    <source>
        <dbReference type="RuleBase" id="RU003465"/>
    </source>
</evidence>
<sequence>MNMRAADHPQIEEVDVYGENMWAEEEYQRALVLRRKIGETVSFKKKLLLLFETSWMLISRQPAQLASLIKAQWLLISQKPTVTQLKQKFYHTSSKNYRFLSDPENKGSRQAGINFDTLGCWNSRLELPIHYEESIERGKIIPKIPLTEIGSATLLGRRKVNEDRYAVEELSPNLLYFGMFDGHAGTEAVDFVNQKMKKSILFWLNQTDDLEEVIKQSFIDVNNQLARYLLFSRSSNFHCGTTATVCLLKNSVGLVIGHVGDSCAILCRQGKAVRLTQDHDPEVEEEASRIKKCGGFISLNSLGRSHVNGRLAMTRSIGDLDLKPYGVTAKPDILTMEVKHSKDAFLVLASDGLTFVLADQEIVDAVSKCDIPKEAAHLVTDQAMQFGSEDNTTALIIPFGAWGKYQAADTSNQNSFGRQLLGVRYC</sequence>
<dbReference type="Pfam" id="PF00481">
    <property type="entry name" value="PP2C"/>
    <property type="match status" value="1"/>
</dbReference>
<evidence type="ECO:0000313" key="6">
    <source>
        <dbReference type="EMBL" id="CAI9722498.1"/>
    </source>
</evidence>
<keyword evidence="2 4" id="KW-0378">Hydrolase</keyword>
<name>A0AA36F4V6_OCTVU</name>
<feature type="domain" description="PPM-type phosphatase" evidence="5">
    <location>
        <begin position="148"/>
        <end position="399"/>
    </location>
</feature>
<evidence type="ECO:0000256" key="3">
    <source>
        <dbReference type="ARBA" id="ARBA00022912"/>
    </source>
</evidence>
<dbReference type="PROSITE" id="PS01032">
    <property type="entry name" value="PPM_1"/>
    <property type="match status" value="1"/>
</dbReference>
<dbReference type="InterPro" id="IPR015655">
    <property type="entry name" value="PP2C"/>
</dbReference>
<evidence type="ECO:0000313" key="7">
    <source>
        <dbReference type="Proteomes" id="UP001162480"/>
    </source>
</evidence>
<evidence type="ECO:0000256" key="1">
    <source>
        <dbReference type="ARBA" id="ARBA00022723"/>
    </source>
</evidence>
<organism evidence="6 7">
    <name type="scientific">Octopus vulgaris</name>
    <name type="common">Common octopus</name>
    <dbReference type="NCBI Taxonomy" id="6645"/>
    <lineage>
        <taxon>Eukaryota</taxon>
        <taxon>Metazoa</taxon>
        <taxon>Spiralia</taxon>
        <taxon>Lophotrochozoa</taxon>
        <taxon>Mollusca</taxon>
        <taxon>Cephalopoda</taxon>
        <taxon>Coleoidea</taxon>
        <taxon>Octopodiformes</taxon>
        <taxon>Octopoda</taxon>
        <taxon>Incirrata</taxon>
        <taxon>Octopodidae</taxon>
        <taxon>Octopus</taxon>
    </lineage>
</organism>
<gene>
    <name evidence="6" type="ORF">OCTVUL_1B031239</name>
</gene>
<keyword evidence="3 4" id="KW-0904">Protein phosphatase</keyword>
<dbReference type="SUPFAM" id="SSF81606">
    <property type="entry name" value="PP2C-like"/>
    <property type="match status" value="1"/>
</dbReference>
<dbReference type="GO" id="GO:0004722">
    <property type="term" value="F:protein serine/threonine phosphatase activity"/>
    <property type="evidence" value="ECO:0007669"/>
    <property type="project" value="InterPro"/>
</dbReference>
<dbReference type="GO" id="GO:0046872">
    <property type="term" value="F:metal ion binding"/>
    <property type="evidence" value="ECO:0007669"/>
    <property type="project" value="UniProtKB-KW"/>
</dbReference>
<dbReference type="PANTHER" id="PTHR47992">
    <property type="entry name" value="PROTEIN PHOSPHATASE"/>
    <property type="match status" value="1"/>
</dbReference>
<protein>
    <submittedName>
        <fullName evidence="6">Protein phosphatase 1K, mitochondrial-like</fullName>
    </submittedName>
</protein>
<dbReference type="PROSITE" id="PS51746">
    <property type="entry name" value="PPM_2"/>
    <property type="match status" value="1"/>
</dbReference>
<keyword evidence="7" id="KW-1185">Reference proteome</keyword>
<dbReference type="Proteomes" id="UP001162480">
    <property type="component" value="Chromosome 5"/>
</dbReference>
<dbReference type="InterPro" id="IPR000222">
    <property type="entry name" value="PP2C_BS"/>
</dbReference>
<evidence type="ECO:0000256" key="2">
    <source>
        <dbReference type="ARBA" id="ARBA00022801"/>
    </source>
</evidence>
<dbReference type="InterPro" id="IPR001932">
    <property type="entry name" value="PPM-type_phosphatase-like_dom"/>
</dbReference>
<dbReference type="EMBL" id="OX597818">
    <property type="protein sequence ID" value="CAI9722498.1"/>
    <property type="molecule type" value="Genomic_DNA"/>
</dbReference>
<dbReference type="AlphaFoldDB" id="A0AA36F4V6"/>
<dbReference type="Gene3D" id="3.60.40.10">
    <property type="entry name" value="PPM-type phosphatase domain"/>
    <property type="match status" value="1"/>
</dbReference>
<dbReference type="CDD" id="cd00143">
    <property type="entry name" value="PP2Cc"/>
    <property type="match status" value="1"/>
</dbReference>
<reference evidence="6" key="1">
    <citation type="submission" date="2023-08" db="EMBL/GenBank/DDBJ databases">
        <authorList>
            <person name="Alioto T."/>
            <person name="Alioto T."/>
            <person name="Gomez Garrido J."/>
        </authorList>
    </citation>
    <scope>NUCLEOTIDE SEQUENCE</scope>
</reference>
<evidence type="ECO:0000259" key="5">
    <source>
        <dbReference type="PROSITE" id="PS51746"/>
    </source>
</evidence>
<dbReference type="InterPro" id="IPR036457">
    <property type="entry name" value="PPM-type-like_dom_sf"/>
</dbReference>